<evidence type="ECO:0000313" key="13">
    <source>
        <dbReference type="RefSeq" id="XP_002734265.1"/>
    </source>
</evidence>
<organism evidence="12 13">
    <name type="scientific">Saccoglossus kowalevskii</name>
    <name type="common">Acorn worm</name>
    <dbReference type="NCBI Taxonomy" id="10224"/>
    <lineage>
        <taxon>Eukaryota</taxon>
        <taxon>Metazoa</taxon>
        <taxon>Hemichordata</taxon>
        <taxon>Enteropneusta</taxon>
        <taxon>Harrimaniidae</taxon>
        <taxon>Saccoglossus</taxon>
    </lineage>
</organism>
<dbReference type="Pfam" id="PF07096">
    <property type="entry name" value="DUF1358"/>
    <property type="match status" value="1"/>
</dbReference>
<dbReference type="Proteomes" id="UP000694865">
    <property type="component" value="Unplaced"/>
</dbReference>
<gene>
    <name evidence="13" type="primary">LOC100374118</name>
</gene>
<keyword evidence="4 11" id="KW-0812">Transmembrane</keyword>
<evidence type="ECO:0000256" key="9">
    <source>
        <dbReference type="ARBA" id="ARBA00045905"/>
    </source>
</evidence>
<dbReference type="PANTHER" id="PTHR13141:SF4">
    <property type="entry name" value="TRANSMEMBRANE PROTEIN 242"/>
    <property type="match status" value="1"/>
</dbReference>
<feature type="transmembrane region" description="Helical" evidence="11">
    <location>
        <begin position="87"/>
        <end position="110"/>
    </location>
</feature>
<accession>A0ABM0GP56</accession>
<evidence type="ECO:0000256" key="10">
    <source>
        <dbReference type="SAM" id="MobiDB-lite"/>
    </source>
</evidence>
<evidence type="ECO:0000256" key="5">
    <source>
        <dbReference type="ARBA" id="ARBA00022792"/>
    </source>
</evidence>
<comment type="similarity">
    <text evidence="2">Belongs to the TMEM242 family.</text>
</comment>
<evidence type="ECO:0000256" key="11">
    <source>
        <dbReference type="SAM" id="Phobius"/>
    </source>
</evidence>
<keyword evidence="8 11" id="KW-0472">Membrane</keyword>
<feature type="transmembrane region" description="Helical" evidence="11">
    <location>
        <begin position="33"/>
        <end position="55"/>
    </location>
</feature>
<name>A0ABM0GP56_SACKO</name>
<comment type="subcellular location">
    <subcellularLocation>
        <location evidence="1">Mitochondrion inner membrane</location>
        <topology evidence="1">Multi-pass membrane protein</topology>
    </subcellularLocation>
</comment>
<protein>
    <recommendedName>
        <fullName evidence="3">Transmembrane protein 242</fullName>
    </recommendedName>
</protein>
<feature type="compositionally biased region" description="Basic and acidic residues" evidence="10">
    <location>
        <begin position="150"/>
        <end position="161"/>
    </location>
</feature>
<comment type="function">
    <text evidence="9">Scaffold protein that participates in the c-ring assembly of mitochondrial ATP synthase (F(1)F(0) ATP synthase or complex V) by facilitating the membrane insertion and oligomer formation of the subunit c/ATP5MC3. Participates in the incorporation of the c-ring into vestigial complexes. Additionally influences the incorporation of subunits MT-ATP6, MT-ATP8, ATP5MJ, and ATP5MK in the ATP synthase.</text>
</comment>
<dbReference type="PANTHER" id="PTHR13141">
    <property type="entry name" value="TRANSMEMBRANE PROTEIN 242"/>
    <property type="match status" value="1"/>
</dbReference>
<dbReference type="GeneID" id="100374118"/>
<feature type="region of interest" description="Disordered" evidence="10">
    <location>
        <begin position="145"/>
        <end position="170"/>
    </location>
</feature>
<evidence type="ECO:0000256" key="1">
    <source>
        <dbReference type="ARBA" id="ARBA00004448"/>
    </source>
</evidence>
<evidence type="ECO:0000256" key="3">
    <source>
        <dbReference type="ARBA" id="ARBA00013934"/>
    </source>
</evidence>
<evidence type="ECO:0000256" key="7">
    <source>
        <dbReference type="ARBA" id="ARBA00023128"/>
    </source>
</evidence>
<proteinExistence type="inferred from homology"/>
<evidence type="ECO:0000256" key="4">
    <source>
        <dbReference type="ARBA" id="ARBA00022692"/>
    </source>
</evidence>
<keyword evidence="6 11" id="KW-1133">Transmembrane helix</keyword>
<keyword evidence="5" id="KW-0999">Mitochondrion inner membrane</keyword>
<sequence>MADNVGTPPLLKENNELLESATKTQQRMTMAKGLFLLTGVAGAAMLFGFTTTLAMTKKRSPTMFNKGFLPVASSEMPESGAALGLRALGWGTLFSVSGVGFLTVVFCKVFSIQSISDFKDTIQSIAPTIKRNEVVLKELSWSDALSSKNKKTESTSDDLKSDAINTAHSR</sequence>
<evidence type="ECO:0000256" key="2">
    <source>
        <dbReference type="ARBA" id="ARBA00007570"/>
    </source>
</evidence>
<dbReference type="InterPro" id="IPR009792">
    <property type="entry name" value="TMEM242"/>
</dbReference>
<keyword evidence="7" id="KW-0496">Mitochondrion</keyword>
<dbReference type="RefSeq" id="XP_002734265.1">
    <property type="nucleotide sequence ID" value="XM_002734219.2"/>
</dbReference>
<evidence type="ECO:0000256" key="8">
    <source>
        <dbReference type="ARBA" id="ARBA00023136"/>
    </source>
</evidence>
<keyword evidence="12" id="KW-1185">Reference proteome</keyword>
<evidence type="ECO:0000256" key="6">
    <source>
        <dbReference type="ARBA" id="ARBA00022989"/>
    </source>
</evidence>
<evidence type="ECO:0000313" key="12">
    <source>
        <dbReference type="Proteomes" id="UP000694865"/>
    </source>
</evidence>
<reference evidence="13" key="1">
    <citation type="submission" date="2025-08" db="UniProtKB">
        <authorList>
            <consortium name="RefSeq"/>
        </authorList>
    </citation>
    <scope>IDENTIFICATION</scope>
    <source>
        <tissue evidence="13">Testes</tissue>
    </source>
</reference>